<evidence type="ECO:0000313" key="1">
    <source>
        <dbReference type="EMBL" id="RMO35715.1"/>
    </source>
</evidence>
<sequence length="219" mass="24162">FLTVSFDAFGTIARIGQRSNPYRQLFREARRQGLLLPSEGICGAMTLDLSFNDFALHLEIELTPSKREKLNSDLQQELASVETFPDAVAAIRMLQGAGIKAGVCSNLSAPYGPVVRRLFPRMDGYALSYELGVIKPDPSIYQSICTQMNVEPGNLFDLEKGRVLMIGDSRRCDQDGPCAVGVMGFLLDRSDRGQINDLRQFAQLVIDQRCLAGGGEARR</sequence>
<dbReference type="GO" id="GO:0016787">
    <property type="term" value="F:hydrolase activity"/>
    <property type="evidence" value="ECO:0007669"/>
    <property type="project" value="UniProtKB-KW"/>
</dbReference>
<dbReference type="Proteomes" id="UP000273536">
    <property type="component" value="Unassembled WGS sequence"/>
</dbReference>
<name>A0A3M3UR55_PSESG</name>
<accession>A0A3M3UR55</accession>
<dbReference type="InterPro" id="IPR036412">
    <property type="entry name" value="HAD-like_sf"/>
</dbReference>
<dbReference type="InterPro" id="IPR023214">
    <property type="entry name" value="HAD_sf"/>
</dbReference>
<reference evidence="1 2" key="1">
    <citation type="submission" date="2018-08" db="EMBL/GenBank/DDBJ databases">
        <title>Recombination of ecologically and evolutionarily significant loci maintains genetic cohesion in the Pseudomonas syringae species complex.</title>
        <authorList>
            <person name="Dillon M."/>
            <person name="Thakur S."/>
            <person name="Almeida R.N.D."/>
            <person name="Weir B.S."/>
            <person name="Guttman D.S."/>
        </authorList>
    </citation>
    <scope>NUCLEOTIDE SEQUENCE [LARGE SCALE GENOMIC DNA]</scope>
    <source>
        <strain evidence="1 2">ICMP 6372</strain>
    </source>
</reference>
<dbReference type="PANTHER" id="PTHR46649">
    <property type="match status" value="1"/>
</dbReference>
<dbReference type="AlphaFoldDB" id="A0A3M3UR55"/>
<dbReference type="EMBL" id="RBPS01000209">
    <property type="protein sequence ID" value="RMO35715.1"/>
    <property type="molecule type" value="Genomic_DNA"/>
</dbReference>
<protein>
    <submittedName>
        <fullName evidence="1">Hydrolase, haloacid dehalogenase-like protein</fullName>
    </submittedName>
</protein>
<dbReference type="Gene3D" id="3.40.50.1000">
    <property type="entry name" value="HAD superfamily/HAD-like"/>
    <property type="match status" value="1"/>
</dbReference>
<dbReference type="SUPFAM" id="SSF56784">
    <property type="entry name" value="HAD-like"/>
    <property type="match status" value="1"/>
</dbReference>
<evidence type="ECO:0000313" key="2">
    <source>
        <dbReference type="Proteomes" id="UP000273536"/>
    </source>
</evidence>
<comment type="caution">
    <text evidence="1">The sequence shown here is derived from an EMBL/GenBank/DDBJ whole genome shotgun (WGS) entry which is preliminary data.</text>
</comment>
<dbReference type="Pfam" id="PF00702">
    <property type="entry name" value="Hydrolase"/>
    <property type="match status" value="1"/>
</dbReference>
<keyword evidence="1" id="KW-0378">Hydrolase</keyword>
<dbReference type="PANTHER" id="PTHR46649:SF4">
    <property type="entry name" value="HALOACID DEHALOGENASE-LIKE HYDROLASE (HAD) SUPERFAMILY PROTEIN"/>
    <property type="match status" value="1"/>
</dbReference>
<organism evidence="1 2">
    <name type="scientific">Pseudomonas savastanoi pv. glycinea</name>
    <name type="common">Pseudomonas syringae pv. glycinea</name>
    <dbReference type="NCBI Taxonomy" id="318"/>
    <lineage>
        <taxon>Bacteria</taxon>
        <taxon>Pseudomonadati</taxon>
        <taxon>Pseudomonadota</taxon>
        <taxon>Gammaproteobacteria</taxon>
        <taxon>Pseudomonadales</taxon>
        <taxon>Pseudomonadaceae</taxon>
        <taxon>Pseudomonas</taxon>
    </lineage>
</organism>
<gene>
    <name evidence="1" type="ORF">ALQ42_02849</name>
</gene>
<proteinExistence type="predicted"/>
<feature type="non-terminal residue" evidence="1">
    <location>
        <position position="1"/>
    </location>
</feature>